<reference evidence="8 9" key="1">
    <citation type="submission" date="2024-01" db="EMBL/GenBank/DDBJ databases">
        <title>Genome assemblies of Stephania.</title>
        <authorList>
            <person name="Yang L."/>
        </authorList>
    </citation>
    <scope>NUCLEOTIDE SEQUENCE [LARGE SCALE GENOMIC DNA]</scope>
    <source>
        <strain evidence="8">JXDWG</strain>
        <tissue evidence="8">Leaf</tissue>
    </source>
</reference>
<protein>
    <submittedName>
        <fullName evidence="8">Uncharacterized protein</fullName>
    </submittedName>
</protein>
<evidence type="ECO:0000256" key="5">
    <source>
        <dbReference type="ARBA" id="ARBA00035114"/>
    </source>
</evidence>
<sequence length="401" mass="44207">MPPTTDHQSFLGRSILSIRRNQVSAMETSSTSQDQELQDLDIFQKRISDSFINLTSSTSPPDLLSIEWLRKLLDVYLCCEAEFKAAILLRRDPSHITKPPMDRQIPDLVDRAVKSLDICNAVTNGVESVQHWKKLADIAVGAMEQKPVGEGQVRRARKALSNLVAAMSNEEVMSSVNNGKSTERAWSFGRKGSSSGGGGGGMKEGNVGSFRSLSMTVSRSWSAAKQIQAMAANLAMPRGGEATGMGMIVYIMSTVMVFVMWVLVMAIPCQDKSGVASHIPIPRQLACAAPMIGLQDRISEELKKREKNKGNAGLLEELQKLEKCSHGCIELMDSLVFPVEEEKAEEMRAKLGELGETCQKMEEGLDPLRRQVREVFHRMVRSRAEILLIFDNTGKSPSPIL</sequence>
<comment type="similarity">
    <text evidence="5">Belongs to the ROH1 family.</text>
</comment>
<dbReference type="EMBL" id="JBBNAG010000003">
    <property type="protein sequence ID" value="KAK9147411.1"/>
    <property type="molecule type" value="Genomic_DNA"/>
</dbReference>
<accession>A0AAP0K7K9</accession>
<keyword evidence="3 7" id="KW-1133">Transmembrane helix</keyword>
<evidence type="ECO:0000256" key="1">
    <source>
        <dbReference type="ARBA" id="ARBA00004167"/>
    </source>
</evidence>
<keyword evidence="9" id="KW-1185">Reference proteome</keyword>
<proteinExistence type="inferred from homology"/>
<evidence type="ECO:0000256" key="2">
    <source>
        <dbReference type="ARBA" id="ARBA00022692"/>
    </source>
</evidence>
<evidence type="ECO:0000313" key="8">
    <source>
        <dbReference type="EMBL" id="KAK9147411.1"/>
    </source>
</evidence>
<name>A0AAP0K7K9_9MAGN</name>
<keyword evidence="2 7" id="KW-0812">Transmembrane</keyword>
<keyword evidence="4 7" id="KW-0472">Membrane</keyword>
<comment type="caution">
    <text evidence="8">The sequence shown here is derived from an EMBL/GenBank/DDBJ whole genome shotgun (WGS) entry which is preliminary data.</text>
</comment>
<dbReference type="GO" id="GO:0016020">
    <property type="term" value="C:membrane"/>
    <property type="evidence" value="ECO:0007669"/>
    <property type="project" value="UniProtKB-SubCell"/>
</dbReference>
<evidence type="ECO:0000313" key="9">
    <source>
        <dbReference type="Proteomes" id="UP001419268"/>
    </source>
</evidence>
<comment type="subcellular location">
    <subcellularLocation>
        <location evidence="1">Membrane</location>
        <topology evidence="1">Single-pass membrane protein</topology>
    </subcellularLocation>
</comment>
<evidence type="ECO:0000256" key="6">
    <source>
        <dbReference type="SAM" id="MobiDB-lite"/>
    </source>
</evidence>
<dbReference type="InterPro" id="IPR008511">
    <property type="entry name" value="ROH1-like"/>
</dbReference>
<dbReference type="Pfam" id="PF05633">
    <property type="entry name" value="ROH1-like"/>
    <property type="match status" value="1"/>
</dbReference>
<evidence type="ECO:0000256" key="4">
    <source>
        <dbReference type="ARBA" id="ARBA00023136"/>
    </source>
</evidence>
<gene>
    <name evidence="8" type="ORF">Scep_006168</name>
</gene>
<feature type="transmembrane region" description="Helical" evidence="7">
    <location>
        <begin position="247"/>
        <end position="267"/>
    </location>
</feature>
<evidence type="ECO:0000256" key="3">
    <source>
        <dbReference type="ARBA" id="ARBA00022989"/>
    </source>
</evidence>
<feature type="region of interest" description="Disordered" evidence="6">
    <location>
        <begin position="183"/>
        <end position="205"/>
    </location>
</feature>
<organism evidence="8 9">
    <name type="scientific">Stephania cephalantha</name>
    <dbReference type="NCBI Taxonomy" id="152367"/>
    <lineage>
        <taxon>Eukaryota</taxon>
        <taxon>Viridiplantae</taxon>
        <taxon>Streptophyta</taxon>
        <taxon>Embryophyta</taxon>
        <taxon>Tracheophyta</taxon>
        <taxon>Spermatophyta</taxon>
        <taxon>Magnoliopsida</taxon>
        <taxon>Ranunculales</taxon>
        <taxon>Menispermaceae</taxon>
        <taxon>Menispermoideae</taxon>
        <taxon>Cissampelideae</taxon>
        <taxon>Stephania</taxon>
    </lineage>
</organism>
<dbReference type="Proteomes" id="UP001419268">
    <property type="component" value="Unassembled WGS sequence"/>
</dbReference>
<evidence type="ECO:0000256" key="7">
    <source>
        <dbReference type="SAM" id="Phobius"/>
    </source>
</evidence>
<dbReference type="PANTHER" id="PTHR31509">
    <property type="entry name" value="BPS1-LIKE PROTEIN"/>
    <property type="match status" value="1"/>
</dbReference>
<feature type="compositionally biased region" description="Gly residues" evidence="6">
    <location>
        <begin position="194"/>
        <end position="203"/>
    </location>
</feature>
<dbReference type="AlphaFoldDB" id="A0AAP0K7K9"/>